<dbReference type="EMBL" id="DXBP01000049">
    <property type="protein sequence ID" value="HIZ42365.1"/>
    <property type="molecule type" value="Genomic_DNA"/>
</dbReference>
<evidence type="ECO:0000259" key="2">
    <source>
        <dbReference type="PROSITE" id="PS50943"/>
    </source>
</evidence>
<comment type="caution">
    <text evidence="3">The sequence shown here is derived from an EMBL/GenBank/DDBJ whole genome shotgun (WGS) entry which is preliminary data.</text>
</comment>
<dbReference type="AlphaFoldDB" id="A0A9D2J9R7"/>
<evidence type="ECO:0000313" key="4">
    <source>
        <dbReference type="Proteomes" id="UP000824048"/>
    </source>
</evidence>
<feature type="domain" description="HTH cro/C1-type" evidence="2">
    <location>
        <begin position="10"/>
        <end position="64"/>
    </location>
</feature>
<dbReference type="CDD" id="cd00093">
    <property type="entry name" value="HTH_XRE"/>
    <property type="match status" value="1"/>
</dbReference>
<organism evidence="3 4">
    <name type="scientific">Candidatus Gemmiger excrementigallinarum</name>
    <dbReference type="NCBI Taxonomy" id="2838609"/>
    <lineage>
        <taxon>Bacteria</taxon>
        <taxon>Bacillati</taxon>
        <taxon>Bacillota</taxon>
        <taxon>Clostridia</taxon>
        <taxon>Eubacteriales</taxon>
        <taxon>Gemmiger</taxon>
    </lineage>
</organism>
<reference evidence="3" key="1">
    <citation type="journal article" date="2021" name="PeerJ">
        <title>Extensive microbial diversity within the chicken gut microbiome revealed by metagenomics and culture.</title>
        <authorList>
            <person name="Gilroy R."/>
            <person name="Ravi A."/>
            <person name="Getino M."/>
            <person name="Pursley I."/>
            <person name="Horton D.L."/>
            <person name="Alikhan N.F."/>
            <person name="Baker D."/>
            <person name="Gharbi K."/>
            <person name="Hall N."/>
            <person name="Watson M."/>
            <person name="Adriaenssens E.M."/>
            <person name="Foster-Nyarko E."/>
            <person name="Jarju S."/>
            <person name="Secka A."/>
            <person name="Antonio M."/>
            <person name="Oren A."/>
            <person name="Chaudhuri R.R."/>
            <person name="La Ragione R."/>
            <person name="Hildebrand F."/>
            <person name="Pallen M.J."/>
        </authorList>
    </citation>
    <scope>NUCLEOTIDE SEQUENCE</scope>
    <source>
        <strain evidence="3">ChiSxjej1B13-11774</strain>
    </source>
</reference>
<dbReference type="GO" id="GO:0003700">
    <property type="term" value="F:DNA-binding transcription factor activity"/>
    <property type="evidence" value="ECO:0007669"/>
    <property type="project" value="TreeGrafter"/>
</dbReference>
<dbReference type="Pfam" id="PF01381">
    <property type="entry name" value="HTH_3"/>
    <property type="match status" value="1"/>
</dbReference>
<proteinExistence type="predicted"/>
<evidence type="ECO:0000256" key="1">
    <source>
        <dbReference type="ARBA" id="ARBA00023125"/>
    </source>
</evidence>
<dbReference type="SMART" id="SM00530">
    <property type="entry name" value="HTH_XRE"/>
    <property type="match status" value="1"/>
</dbReference>
<dbReference type="PANTHER" id="PTHR46797:SF1">
    <property type="entry name" value="METHYLPHOSPHONATE SYNTHASE"/>
    <property type="match status" value="1"/>
</dbReference>
<dbReference type="GO" id="GO:0003677">
    <property type="term" value="F:DNA binding"/>
    <property type="evidence" value="ECO:0007669"/>
    <property type="project" value="UniProtKB-KW"/>
</dbReference>
<gene>
    <name evidence="3" type="ORF">H9811_07360</name>
</gene>
<protein>
    <submittedName>
        <fullName evidence="3">Helix-turn-helix domain-containing protein</fullName>
    </submittedName>
</protein>
<dbReference type="SUPFAM" id="SSF47413">
    <property type="entry name" value="lambda repressor-like DNA-binding domains"/>
    <property type="match status" value="1"/>
</dbReference>
<dbReference type="PANTHER" id="PTHR46797">
    <property type="entry name" value="HTH-TYPE TRANSCRIPTIONAL REGULATOR"/>
    <property type="match status" value="1"/>
</dbReference>
<dbReference type="PROSITE" id="PS50943">
    <property type="entry name" value="HTH_CROC1"/>
    <property type="match status" value="1"/>
</dbReference>
<name>A0A9D2J9R7_9FIRM</name>
<evidence type="ECO:0000313" key="3">
    <source>
        <dbReference type="EMBL" id="HIZ42365.1"/>
    </source>
</evidence>
<reference evidence="3" key="2">
    <citation type="submission" date="2021-04" db="EMBL/GenBank/DDBJ databases">
        <authorList>
            <person name="Gilroy R."/>
        </authorList>
    </citation>
    <scope>NUCLEOTIDE SEQUENCE</scope>
    <source>
        <strain evidence="3">ChiSxjej1B13-11774</strain>
    </source>
</reference>
<dbReference type="Proteomes" id="UP000824048">
    <property type="component" value="Unassembled WGS sequence"/>
</dbReference>
<dbReference type="InterPro" id="IPR010982">
    <property type="entry name" value="Lambda_DNA-bd_dom_sf"/>
</dbReference>
<dbReference type="Gene3D" id="1.10.260.40">
    <property type="entry name" value="lambda repressor-like DNA-binding domains"/>
    <property type="match status" value="1"/>
</dbReference>
<accession>A0A9D2J9R7</accession>
<dbReference type="InterPro" id="IPR050807">
    <property type="entry name" value="TransReg_Diox_bact_type"/>
</dbReference>
<dbReference type="InterPro" id="IPR001387">
    <property type="entry name" value="Cro/C1-type_HTH"/>
</dbReference>
<dbReference type="GO" id="GO:0005829">
    <property type="term" value="C:cytosol"/>
    <property type="evidence" value="ECO:0007669"/>
    <property type="project" value="TreeGrafter"/>
</dbReference>
<sequence length="108" mass="11960">MDWSSIGRNIRQYRLECDLRQEDLAEAAGLSANYIGMVERGEKTPSLETLVAILNVLHVSADMVLTDVVESGYTVKQSMLAEKVGRLPAAERERIYAVVDVLVQHAGQ</sequence>
<keyword evidence="1" id="KW-0238">DNA-binding</keyword>